<protein>
    <submittedName>
        <fullName evidence="1">Uncharacterized protein</fullName>
    </submittedName>
</protein>
<proteinExistence type="predicted"/>
<organism evidence="1 2">
    <name type="scientific">Reticulibacter mediterranei</name>
    <dbReference type="NCBI Taxonomy" id="2778369"/>
    <lineage>
        <taxon>Bacteria</taxon>
        <taxon>Bacillati</taxon>
        <taxon>Chloroflexota</taxon>
        <taxon>Ktedonobacteria</taxon>
        <taxon>Ktedonobacterales</taxon>
        <taxon>Reticulibacteraceae</taxon>
        <taxon>Reticulibacter</taxon>
    </lineage>
</organism>
<evidence type="ECO:0000313" key="1">
    <source>
        <dbReference type="EMBL" id="GHP00934.1"/>
    </source>
</evidence>
<dbReference type="RefSeq" id="WP_220211500.1">
    <property type="nucleotide sequence ID" value="NZ_BNJK01000003.1"/>
</dbReference>
<accession>A0A8J3IYP0</accession>
<dbReference type="Proteomes" id="UP000597444">
    <property type="component" value="Unassembled WGS sequence"/>
</dbReference>
<keyword evidence="2" id="KW-1185">Reference proteome</keyword>
<sequence length="223" mass="25362">MEQQNAAVKAVRLENFAYKEWLSALSQHLLRRYPGAIFHYQRPSVAIALLNTPKPWGEDDETFFAELKTRAFFQRWEPLTEVPPSPKANSTVYEDIGYRIGSGTRLTLAQQEVLFSQLGDLELRAQTAEKEATARGNHAEFLEEALKRLTLRHNYLVQLLETVNTLFQITVNGDFEGNCEVIDSITGQVLFRDTPFAEVYPSLFQRRGIGRHLNDSEEGATDA</sequence>
<comment type="caution">
    <text evidence="1">The sequence shown here is derived from an EMBL/GenBank/DDBJ whole genome shotgun (WGS) entry which is preliminary data.</text>
</comment>
<evidence type="ECO:0000313" key="2">
    <source>
        <dbReference type="Proteomes" id="UP000597444"/>
    </source>
</evidence>
<reference evidence="1" key="1">
    <citation type="submission" date="2020-10" db="EMBL/GenBank/DDBJ databases">
        <title>Taxonomic study of unclassified bacteria belonging to the class Ktedonobacteria.</title>
        <authorList>
            <person name="Yabe S."/>
            <person name="Wang C.M."/>
            <person name="Zheng Y."/>
            <person name="Sakai Y."/>
            <person name="Cavaletti L."/>
            <person name="Monciardini P."/>
            <person name="Donadio S."/>
        </authorList>
    </citation>
    <scope>NUCLEOTIDE SEQUENCE</scope>
    <source>
        <strain evidence="1">ID150040</strain>
    </source>
</reference>
<dbReference type="EMBL" id="BNJK01000003">
    <property type="protein sequence ID" value="GHP00934.1"/>
    <property type="molecule type" value="Genomic_DNA"/>
</dbReference>
<dbReference type="AlphaFoldDB" id="A0A8J3IYP0"/>
<gene>
    <name evidence="1" type="ORF">KSF_109810</name>
</gene>
<name>A0A8J3IYP0_9CHLR</name>